<name>A0A4S1DRY7_9FLAO</name>
<dbReference type="Proteomes" id="UP000307602">
    <property type="component" value="Unassembled WGS sequence"/>
</dbReference>
<proteinExistence type="predicted"/>
<reference evidence="4 5" key="1">
    <citation type="submission" date="2019-04" db="EMBL/GenBank/DDBJ databases">
        <authorList>
            <person name="Liu A."/>
        </authorList>
    </citation>
    <scope>NUCLEOTIDE SEQUENCE [LARGE SCALE GENOMIC DNA]</scope>
    <source>
        <strain evidence="4 5">RZ03</strain>
    </source>
</reference>
<sequence>MKIFTYLFSLISFYANAQLEKGDLAIVGFNSDSSPDRMAIVALAEIPSGQTIYISDFRWLNSGAFNATGTTEGAITWSTSSTVPAGTILNITFSSDGTPTIGGDLSAYGSVSTTGWTSSSSATVSGGDNWFIYQGASPSSVPTNWVFGWNNWSTNTHGQNSWMSTGTPSATTSYLPPNLTNGVNAIALSGVSGGSHNDNMVYTGVQSGDKATVLTAICTTSNWNGSETVLQDLSVGGTNFTGTQPIFTISGTLSISSPHIGDKVLIYPNPTSKIVNIDLNISKGVSINVYNGLGQIIKSDTNVKTNKYQLELIGNQQLYFVEIIDSQGNKAYSKILKK</sequence>
<dbReference type="InterPro" id="IPR026444">
    <property type="entry name" value="Secre_tail"/>
</dbReference>
<evidence type="ECO:0000259" key="3">
    <source>
        <dbReference type="Pfam" id="PF18962"/>
    </source>
</evidence>
<keyword evidence="1 2" id="KW-0732">Signal</keyword>
<gene>
    <name evidence="4" type="ORF">EM932_19545</name>
</gene>
<accession>A0A4S1DRY7</accession>
<feature type="signal peptide" evidence="2">
    <location>
        <begin position="1"/>
        <end position="17"/>
    </location>
</feature>
<evidence type="ECO:0000313" key="4">
    <source>
        <dbReference type="EMBL" id="TGV00493.1"/>
    </source>
</evidence>
<protein>
    <submittedName>
        <fullName evidence="4">T9SS type A sorting domain-containing protein</fullName>
    </submittedName>
</protein>
<dbReference type="OrthoDB" id="1086662at2"/>
<feature type="domain" description="Secretion system C-terminal sorting" evidence="3">
    <location>
        <begin position="266"/>
        <end position="335"/>
    </location>
</feature>
<evidence type="ECO:0000256" key="1">
    <source>
        <dbReference type="ARBA" id="ARBA00022729"/>
    </source>
</evidence>
<dbReference type="RefSeq" id="WP_135878895.1">
    <property type="nucleotide sequence ID" value="NZ_SRSO01000042.1"/>
</dbReference>
<dbReference type="AlphaFoldDB" id="A0A4S1DRY7"/>
<dbReference type="NCBIfam" id="TIGR04183">
    <property type="entry name" value="Por_Secre_tail"/>
    <property type="match status" value="1"/>
</dbReference>
<evidence type="ECO:0000256" key="2">
    <source>
        <dbReference type="SAM" id="SignalP"/>
    </source>
</evidence>
<evidence type="ECO:0000313" key="5">
    <source>
        <dbReference type="Proteomes" id="UP000307602"/>
    </source>
</evidence>
<organism evidence="4 5">
    <name type="scientific">Flavivirga rizhaonensis</name>
    <dbReference type="NCBI Taxonomy" id="2559571"/>
    <lineage>
        <taxon>Bacteria</taxon>
        <taxon>Pseudomonadati</taxon>
        <taxon>Bacteroidota</taxon>
        <taxon>Flavobacteriia</taxon>
        <taxon>Flavobacteriales</taxon>
        <taxon>Flavobacteriaceae</taxon>
        <taxon>Flavivirga</taxon>
    </lineage>
</organism>
<comment type="caution">
    <text evidence="4">The sequence shown here is derived from an EMBL/GenBank/DDBJ whole genome shotgun (WGS) entry which is preliminary data.</text>
</comment>
<feature type="chain" id="PRO_5020312895" evidence="2">
    <location>
        <begin position="18"/>
        <end position="338"/>
    </location>
</feature>
<keyword evidence="5" id="KW-1185">Reference proteome</keyword>
<dbReference type="EMBL" id="SRSO01000042">
    <property type="protein sequence ID" value="TGV00493.1"/>
    <property type="molecule type" value="Genomic_DNA"/>
</dbReference>
<dbReference type="Pfam" id="PF18962">
    <property type="entry name" value="Por_Secre_tail"/>
    <property type="match status" value="1"/>
</dbReference>